<proteinExistence type="predicted"/>
<protein>
    <recommendedName>
        <fullName evidence="3">HTH cro/C1-type domain-containing protein</fullName>
    </recommendedName>
</protein>
<dbReference type="EMBL" id="NGUO01000001">
    <property type="protein sequence ID" value="OWS72706.1"/>
    <property type="molecule type" value="Genomic_DNA"/>
</dbReference>
<sequence>MQFNLRAHGTSVVGRETARKWSNGIAFPSPSHLFILIKWLKLNPSDFLVELMESNKPDSFRLNPAINSNQKNKVCAQQILDSLSLQIAVTNSNGEIVQVNKSWRKFSASNSKIPDENFFLGYNYLKVCENAVGSGTQTARDMALGIRNVLKGELEDFAVKYLCHSPNKKRWFIGRVAPLKTEDAIFAVISHESISEKNYLKIEFDEVSSA</sequence>
<reference evidence="1 2" key="1">
    <citation type="submission" date="2017-05" db="EMBL/GenBank/DDBJ databases">
        <title>Polynucleobacter sp. MWH-K35W1 isolated from the permanently anoxic monimolimnion of a meromictic lake.</title>
        <authorList>
            <person name="Hahn M.W."/>
        </authorList>
    </citation>
    <scope>NUCLEOTIDE SEQUENCE [LARGE SCALE GENOMIC DNA]</scope>
    <source>
        <strain evidence="1 2">MWH-K35W1</strain>
    </source>
</reference>
<dbReference type="AlphaFoldDB" id="A0A254Q528"/>
<gene>
    <name evidence="1" type="ORF">CBI30_00060</name>
</gene>
<evidence type="ECO:0000313" key="1">
    <source>
        <dbReference type="EMBL" id="OWS72706.1"/>
    </source>
</evidence>
<dbReference type="Proteomes" id="UP000198104">
    <property type="component" value="Unassembled WGS sequence"/>
</dbReference>
<keyword evidence="2" id="KW-1185">Reference proteome</keyword>
<evidence type="ECO:0008006" key="3">
    <source>
        <dbReference type="Google" id="ProtNLM"/>
    </source>
</evidence>
<dbReference type="Gene3D" id="3.30.450.20">
    <property type="entry name" value="PAS domain"/>
    <property type="match status" value="1"/>
</dbReference>
<evidence type="ECO:0000313" key="2">
    <source>
        <dbReference type="Proteomes" id="UP000198104"/>
    </source>
</evidence>
<comment type="caution">
    <text evidence="1">The sequence shown here is derived from an EMBL/GenBank/DDBJ whole genome shotgun (WGS) entry which is preliminary data.</text>
</comment>
<name>A0A254Q528_9BURK</name>
<accession>A0A254Q528</accession>
<organism evidence="1 2">
    <name type="scientific">Polynucleobacter aenigmaticus</name>
    <dbReference type="NCBI Taxonomy" id="1743164"/>
    <lineage>
        <taxon>Bacteria</taxon>
        <taxon>Pseudomonadati</taxon>
        <taxon>Pseudomonadota</taxon>
        <taxon>Betaproteobacteria</taxon>
        <taxon>Burkholderiales</taxon>
        <taxon>Burkholderiaceae</taxon>
        <taxon>Polynucleobacter</taxon>
    </lineage>
</organism>